<reference evidence="1" key="1">
    <citation type="submission" date="2019-08" db="EMBL/GenBank/DDBJ databases">
        <authorList>
            <person name="Kucharzyk K."/>
            <person name="Murdoch R.W."/>
            <person name="Higgins S."/>
            <person name="Loffler F."/>
        </authorList>
    </citation>
    <scope>NUCLEOTIDE SEQUENCE</scope>
</reference>
<dbReference type="AlphaFoldDB" id="A0A645GLH2"/>
<dbReference type="EMBL" id="VSSQ01076323">
    <property type="protein sequence ID" value="MPN26712.1"/>
    <property type="molecule type" value="Genomic_DNA"/>
</dbReference>
<accession>A0A645GLH2</accession>
<protein>
    <submittedName>
        <fullName evidence="1">Uncharacterized protein</fullName>
    </submittedName>
</protein>
<organism evidence="1">
    <name type="scientific">bioreactor metagenome</name>
    <dbReference type="NCBI Taxonomy" id="1076179"/>
    <lineage>
        <taxon>unclassified sequences</taxon>
        <taxon>metagenomes</taxon>
        <taxon>ecological metagenomes</taxon>
    </lineage>
</organism>
<sequence length="131" mass="15048">MRKLFAKSIEVLFFDSGEAEADFVVAVQRQRKTKPLLFGREAHGKRRCRFVRKHAREHDGVFFQRDGEIWPCIRDDAHAAVKPDAAEERYRVHIRANARKEARTAAQQLLLTRKDAKAGGCPLKFISSKSE</sequence>
<comment type="caution">
    <text evidence="1">The sequence shown here is derived from an EMBL/GenBank/DDBJ whole genome shotgun (WGS) entry which is preliminary data.</text>
</comment>
<evidence type="ECO:0000313" key="1">
    <source>
        <dbReference type="EMBL" id="MPN26712.1"/>
    </source>
</evidence>
<proteinExistence type="predicted"/>
<gene>
    <name evidence="1" type="ORF">SDC9_174137</name>
</gene>
<name>A0A645GLH2_9ZZZZ</name>